<dbReference type="InterPro" id="IPR013761">
    <property type="entry name" value="SAM/pointed_sf"/>
</dbReference>
<reference evidence="2" key="1">
    <citation type="submission" date="2025-08" db="UniProtKB">
        <authorList>
            <consortium name="Ensembl"/>
        </authorList>
    </citation>
    <scope>IDENTIFICATION</scope>
</reference>
<dbReference type="Proteomes" id="UP000694726">
    <property type="component" value="Unplaced"/>
</dbReference>
<name>A0A8D0UD55_PIG</name>
<evidence type="ECO:0000313" key="3">
    <source>
        <dbReference type="Proteomes" id="UP000694726"/>
    </source>
</evidence>
<organism evidence="2 3">
    <name type="scientific">Sus scrofa</name>
    <name type="common">Pig</name>
    <dbReference type="NCBI Taxonomy" id="9823"/>
    <lineage>
        <taxon>Eukaryota</taxon>
        <taxon>Metazoa</taxon>
        <taxon>Chordata</taxon>
        <taxon>Craniata</taxon>
        <taxon>Vertebrata</taxon>
        <taxon>Euteleostomi</taxon>
        <taxon>Mammalia</taxon>
        <taxon>Eutheria</taxon>
        <taxon>Laurasiatheria</taxon>
        <taxon>Artiodactyla</taxon>
        <taxon>Suina</taxon>
        <taxon>Suidae</taxon>
        <taxon>Sus</taxon>
    </lineage>
</organism>
<protein>
    <submittedName>
        <fullName evidence="2">Uncharacterized protein</fullName>
    </submittedName>
</protein>
<dbReference type="Ensembl" id="ENSSSCT00015103969.1">
    <property type="protein sequence ID" value="ENSSSCP00015043424.1"/>
    <property type="gene ID" value="ENSSSCG00015076714.1"/>
</dbReference>
<evidence type="ECO:0000313" key="2">
    <source>
        <dbReference type="Ensembl" id="ENSSSCP00015043424.1"/>
    </source>
</evidence>
<proteinExistence type="predicted"/>
<evidence type="ECO:0000256" key="1">
    <source>
        <dbReference type="SAM" id="MobiDB-lite"/>
    </source>
</evidence>
<feature type="region of interest" description="Disordered" evidence="1">
    <location>
        <begin position="139"/>
        <end position="181"/>
    </location>
</feature>
<dbReference type="Gene3D" id="1.10.150.50">
    <property type="entry name" value="Transcription Factor, Ets-1"/>
    <property type="match status" value="1"/>
</dbReference>
<sequence length="281" mass="31430">AVAFWDRATAERTSAPTRLFQRVPGSWKSQGRLCALDLGFSVHGRNSHTQLVSSHGIQERALSLRGSGLGRRQPRRLFQEAPPASLQLNYKDCEKAVRKHHIDGPRFLNLAENDIQKFPKLRVPILSKLSQEINKNEERRSIFTRKPQVQRFPEETESHEEDNGGWSSFKEQGPDRAAQGSDNVLCEGQRVNFLASPSTGSPPHPFPSAPYTEQLQMTPHQWACRAPAAPFGQRRWAARATGCGVLTTPLPTMTTPTAGPFPQRPLHMAYAKVALKLFSYT</sequence>
<accession>A0A8D0UD55</accession>
<dbReference type="AlphaFoldDB" id="A0A8D0UD55"/>